<organism evidence="3 4">
    <name type="scientific">Daphnia galeata</name>
    <dbReference type="NCBI Taxonomy" id="27404"/>
    <lineage>
        <taxon>Eukaryota</taxon>
        <taxon>Metazoa</taxon>
        <taxon>Ecdysozoa</taxon>
        <taxon>Arthropoda</taxon>
        <taxon>Crustacea</taxon>
        <taxon>Branchiopoda</taxon>
        <taxon>Diplostraca</taxon>
        <taxon>Cladocera</taxon>
        <taxon>Anomopoda</taxon>
        <taxon>Daphniidae</taxon>
        <taxon>Daphnia</taxon>
    </lineage>
</organism>
<keyword evidence="1" id="KW-0234">DNA repair</keyword>
<dbReference type="GO" id="GO:0016787">
    <property type="term" value="F:hydrolase activity"/>
    <property type="evidence" value="ECO:0007669"/>
    <property type="project" value="UniProtKB-KW"/>
</dbReference>
<dbReference type="GO" id="GO:0005524">
    <property type="term" value="F:ATP binding"/>
    <property type="evidence" value="ECO:0007669"/>
    <property type="project" value="UniProtKB-KW"/>
</dbReference>
<evidence type="ECO:0000256" key="1">
    <source>
        <dbReference type="RuleBase" id="RU363044"/>
    </source>
</evidence>
<dbReference type="EC" id="5.6.2.3" evidence="1"/>
<dbReference type="AlphaFoldDB" id="A0A8J2RQ26"/>
<sequence>MEETDENIRQENRLMCEKILAQLNEGQRAAFDKIMASINDVDNVLTQLYFLDGPRGTGKTFLYNTIITVLQGQVKNFIAVASTGIASTMLIGGATYHS</sequence>
<comment type="similarity">
    <text evidence="1">Belongs to the helicase family.</text>
</comment>
<dbReference type="PANTHER" id="PTHR10492">
    <property type="match status" value="1"/>
</dbReference>
<evidence type="ECO:0000313" key="4">
    <source>
        <dbReference type="Proteomes" id="UP000789390"/>
    </source>
</evidence>
<keyword evidence="1" id="KW-0378">Hydrolase</keyword>
<dbReference type="GO" id="GO:0000723">
    <property type="term" value="P:telomere maintenance"/>
    <property type="evidence" value="ECO:0007669"/>
    <property type="project" value="InterPro"/>
</dbReference>
<dbReference type="OrthoDB" id="6365921at2759"/>
<dbReference type="EMBL" id="CAKKLH010000173">
    <property type="protein sequence ID" value="CAH0105192.1"/>
    <property type="molecule type" value="Genomic_DNA"/>
</dbReference>
<dbReference type="Gene3D" id="3.40.50.300">
    <property type="entry name" value="P-loop containing nucleotide triphosphate hydrolases"/>
    <property type="match status" value="1"/>
</dbReference>
<name>A0A8J2RQ26_9CRUS</name>
<accession>A0A8J2RQ26</accession>
<dbReference type="PANTHER" id="PTHR10492:SF57">
    <property type="entry name" value="ATP-DEPENDENT DNA HELICASE"/>
    <property type="match status" value="1"/>
</dbReference>
<keyword evidence="1" id="KW-0547">Nucleotide-binding</keyword>
<proteinExistence type="inferred from homology"/>
<evidence type="ECO:0000259" key="2">
    <source>
        <dbReference type="Pfam" id="PF05970"/>
    </source>
</evidence>
<dbReference type="SUPFAM" id="SSF52540">
    <property type="entry name" value="P-loop containing nucleoside triphosphate hydrolases"/>
    <property type="match status" value="1"/>
</dbReference>
<comment type="caution">
    <text evidence="3">The sequence shown here is derived from an EMBL/GenBank/DDBJ whole genome shotgun (WGS) entry which is preliminary data.</text>
</comment>
<dbReference type="GO" id="GO:0043139">
    <property type="term" value="F:5'-3' DNA helicase activity"/>
    <property type="evidence" value="ECO:0007669"/>
    <property type="project" value="UniProtKB-EC"/>
</dbReference>
<dbReference type="Pfam" id="PF05970">
    <property type="entry name" value="PIF1"/>
    <property type="match status" value="1"/>
</dbReference>
<dbReference type="InterPro" id="IPR010285">
    <property type="entry name" value="DNA_helicase_pif1-like_DEAD"/>
</dbReference>
<comment type="cofactor">
    <cofactor evidence="1">
        <name>Mg(2+)</name>
        <dbReference type="ChEBI" id="CHEBI:18420"/>
    </cofactor>
</comment>
<dbReference type="GO" id="GO:0006281">
    <property type="term" value="P:DNA repair"/>
    <property type="evidence" value="ECO:0007669"/>
    <property type="project" value="UniProtKB-KW"/>
</dbReference>
<keyword evidence="1" id="KW-0067">ATP-binding</keyword>
<feature type="domain" description="DNA helicase Pif1-like DEAD-box helicase" evidence="2">
    <location>
        <begin position="22"/>
        <end position="98"/>
    </location>
</feature>
<evidence type="ECO:0000313" key="3">
    <source>
        <dbReference type="EMBL" id="CAH0105192.1"/>
    </source>
</evidence>
<protein>
    <recommendedName>
        <fullName evidence="1">ATP-dependent DNA helicase</fullName>
        <ecNumber evidence="1">5.6.2.3</ecNumber>
    </recommendedName>
</protein>
<keyword evidence="1" id="KW-0227">DNA damage</keyword>
<gene>
    <name evidence="3" type="ORF">DGAL_LOCUS8206</name>
</gene>
<dbReference type="InterPro" id="IPR027417">
    <property type="entry name" value="P-loop_NTPase"/>
</dbReference>
<keyword evidence="1" id="KW-0233">DNA recombination</keyword>
<comment type="catalytic activity">
    <reaction evidence="1">
        <text>ATP + H2O = ADP + phosphate + H(+)</text>
        <dbReference type="Rhea" id="RHEA:13065"/>
        <dbReference type="ChEBI" id="CHEBI:15377"/>
        <dbReference type="ChEBI" id="CHEBI:15378"/>
        <dbReference type="ChEBI" id="CHEBI:30616"/>
        <dbReference type="ChEBI" id="CHEBI:43474"/>
        <dbReference type="ChEBI" id="CHEBI:456216"/>
        <dbReference type="EC" id="5.6.2.3"/>
    </reaction>
</comment>
<reference evidence="3" key="1">
    <citation type="submission" date="2021-11" db="EMBL/GenBank/DDBJ databases">
        <authorList>
            <person name="Schell T."/>
        </authorList>
    </citation>
    <scope>NUCLEOTIDE SEQUENCE</scope>
    <source>
        <strain evidence="3">M5</strain>
    </source>
</reference>
<keyword evidence="4" id="KW-1185">Reference proteome</keyword>
<keyword evidence="1" id="KW-0347">Helicase</keyword>
<dbReference type="Proteomes" id="UP000789390">
    <property type="component" value="Unassembled WGS sequence"/>
</dbReference>
<dbReference type="GO" id="GO:0006310">
    <property type="term" value="P:DNA recombination"/>
    <property type="evidence" value="ECO:0007669"/>
    <property type="project" value="UniProtKB-KW"/>
</dbReference>